<proteinExistence type="predicted"/>
<reference evidence="6 7" key="1">
    <citation type="submission" date="2016-02" db="EMBL/GenBank/DDBJ databases">
        <title>Genome analysis of coral dinoflagellate symbionts highlights evolutionary adaptations to a symbiotic lifestyle.</title>
        <authorList>
            <person name="Aranda M."/>
            <person name="Li Y."/>
            <person name="Liew Y.J."/>
            <person name="Baumgarten S."/>
            <person name="Simakov O."/>
            <person name="Wilson M."/>
            <person name="Piel J."/>
            <person name="Ashoor H."/>
            <person name="Bougouffa S."/>
            <person name="Bajic V.B."/>
            <person name="Ryu T."/>
            <person name="Ravasi T."/>
            <person name="Bayer T."/>
            <person name="Micklem G."/>
            <person name="Kim H."/>
            <person name="Bhak J."/>
            <person name="Lajeunesse T.C."/>
            <person name="Voolstra C.R."/>
        </authorList>
    </citation>
    <scope>NUCLEOTIDE SEQUENCE [LARGE SCALE GENOMIC DNA]</scope>
    <source>
        <strain evidence="6 7">CCMP2467</strain>
    </source>
</reference>
<evidence type="ECO:0000256" key="5">
    <source>
        <dbReference type="SAM" id="Phobius"/>
    </source>
</evidence>
<gene>
    <name evidence="6" type="ORF">AK812_SmicGene26401</name>
</gene>
<evidence type="ECO:0000313" key="7">
    <source>
        <dbReference type="Proteomes" id="UP000186817"/>
    </source>
</evidence>
<dbReference type="OrthoDB" id="442210at2759"/>
<keyword evidence="4 5" id="KW-0472">Membrane</keyword>
<dbReference type="InterPro" id="IPR007271">
    <property type="entry name" value="Nuc_sug_transpt"/>
</dbReference>
<dbReference type="Pfam" id="PF04142">
    <property type="entry name" value="Nuc_sug_transp"/>
    <property type="match status" value="1"/>
</dbReference>
<dbReference type="Proteomes" id="UP000186817">
    <property type="component" value="Unassembled WGS sequence"/>
</dbReference>
<protein>
    <recommendedName>
        <fullName evidence="8">EamA domain-containing protein</fullName>
    </recommendedName>
</protein>
<evidence type="ECO:0000256" key="1">
    <source>
        <dbReference type="ARBA" id="ARBA00004141"/>
    </source>
</evidence>
<dbReference type="AlphaFoldDB" id="A0A1Q9D9N1"/>
<dbReference type="GO" id="GO:0000139">
    <property type="term" value="C:Golgi membrane"/>
    <property type="evidence" value="ECO:0007669"/>
    <property type="project" value="InterPro"/>
</dbReference>
<evidence type="ECO:0000256" key="2">
    <source>
        <dbReference type="ARBA" id="ARBA00022692"/>
    </source>
</evidence>
<evidence type="ECO:0000256" key="4">
    <source>
        <dbReference type="ARBA" id="ARBA00023136"/>
    </source>
</evidence>
<feature type="transmembrane region" description="Helical" evidence="5">
    <location>
        <begin position="24"/>
        <end position="43"/>
    </location>
</feature>
<evidence type="ECO:0000256" key="3">
    <source>
        <dbReference type="ARBA" id="ARBA00022989"/>
    </source>
</evidence>
<dbReference type="GO" id="GO:0015165">
    <property type="term" value="F:pyrimidine nucleotide-sugar transmembrane transporter activity"/>
    <property type="evidence" value="ECO:0007669"/>
    <property type="project" value="InterPro"/>
</dbReference>
<name>A0A1Q9D9N1_SYMMI</name>
<dbReference type="OMA" id="CARYIMG"/>
<feature type="transmembrane region" description="Helical" evidence="5">
    <location>
        <begin position="77"/>
        <end position="97"/>
    </location>
</feature>
<keyword evidence="7" id="KW-1185">Reference proteome</keyword>
<keyword evidence="2 5" id="KW-0812">Transmembrane</keyword>
<comment type="caution">
    <text evidence="6">The sequence shown here is derived from an EMBL/GenBank/DDBJ whole genome shotgun (WGS) entry which is preliminary data.</text>
</comment>
<evidence type="ECO:0008006" key="8">
    <source>
        <dbReference type="Google" id="ProtNLM"/>
    </source>
</evidence>
<feature type="transmembrane region" description="Helical" evidence="5">
    <location>
        <begin position="109"/>
        <end position="128"/>
    </location>
</feature>
<accession>A0A1Q9D9N1</accession>
<sequence>MFAAQPPSEISEPVRDAAGLAQRCLPAAFLFALATTLGNLGFAMGISPALYLVLGKFYTPVAAFCARYIMGKFYMPLEWLALIILTLSSAAFGYLQAYPLGETAPPAPMAAMAVVLGSATVSALASLVTEKILKGDHDPFHMQKVRLDFGSVVSSIVLIPIIGLVATRPQDVPWAARPESYATCPAESACWSLSAGTCSNPDCQCECTTGIFAGWDTWLLFLAVFVNTTQGWLVGKVTHTFSVVHRAIADSFSLLAIYFIGDPIFNGKSLENSCLNLVAMIVPLSTATFSVATSEMQRAFEAHKKLASGVYTKSGRLRVTSADFESDDESVMLGSAVHNLSMSVTANTP</sequence>
<dbReference type="PANTHER" id="PTHR10231">
    <property type="entry name" value="NUCLEOTIDE-SUGAR TRANSMEMBRANE TRANSPORTER"/>
    <property type="match status" value="1"/>
</dbReference>
<feature type="transmembrane region" description="Helical" evidence="5">
    <location>
        <begin position="149"/>
        <end position="167"/>
    </location>
</feature>
<evidence type="ECO:0000313" key="6">
    <source>
        <dbReference type="EMBL" id="OLP91850.1"/>
    </source>
</evidence>
<comment type="subcellular location">
    <subcellularLocation>
        <location evidence="1">Membrane</location>
        <topology evidence="1">Multi-pass membrane protein</topology>
    </subcellularLocation>
</comment>
<keyword evidence="3 5" id="KW-1133">Transmembrane helix</keyword>
<organism evidence="6 7">
    <name type="scientific">Symbiodinium microadriaticum</name>
    <name type="common">Dinoflagellate</name>
    <name type="synonym">Zooxanthella microadriatica</name>
    <dbReference type="NCBI Taxonomy" id="2951"/>
    <lineage>
        <taxon>Eukaryota</taxon>
        <taxon>Sar</taxon>
        <taxon>Alveolata</taxon>
        <taxon>Dinophyceae</taxon>
        <taxon>Suessiales</taxon>
        <taxon>Symbiodiniaceae</taxon>
        <taxon>Symbiodinium</taxon>
    </lineage>
</organism>
<dbReference type="EMBL" id="LSRX01000646">
    <property type="protein sequence ID" value="OLP91850.1"/>
    <property type="molecule type" value="Genomic_DNA"/>
</dbReference>